<dbReference type="SUPFAM" id="SSF111331">
    <property type="entry name" value="NAD kinase/diacylglycerol kinase-like"/>
    <property type="match status" value="1"/>
</dbReference>
<reference evidence="5" key="1">
    <citation type="journal article" date="2019" name="Int. J. Syst. Evol. Microbiol.">
        <title>The Global Catalogue of Microorganisms (GCM) 10K type strain sequencing project: providing services to taxonomists for standard genome sequencing and annotation.</title>
        <authorList>
            <consortium name="The Broad Institute Genomics Platform"/>
            <consortium name="The Broad Institute Genome Sequencing Center for Infectious Disease"/>
            <person name="Wu L."/>
            <person name="Ma J."/>
        </authorList>
    </citation>
    <scope>NUCLEOTIDE SEQUENCE [LARGE SCALE GENOMIC DNA]</scope>
    <source>
        <strain evidence="5">CGMCC 4.7645</strain>
    </source>
</reference>
<proteinExistence type="inferred from homology"/>
<dbReference type="EMBL" id="JBHUKR010000017">
    <property type="protein sequence ID" value="MFD2420276.1"/>
    <property type="molecule type" value="Genomic_DNA"/>
</dbReference>
<evidence type="ECO:0000313" key="4">
    <source>
        <dbReference type="EMBL" id="MFD2420276.1"/>
    </source>
</evidence>
<keyword evidence="4" id="KW-0418">Kinase</keyword>
<dbReference type="Proteomes" id="UP001597417">
    <property type="component" value="Unassembled WGS sequence"/>
</dbReference>
<comment type="caution">
    <text evidence="4">The sequence shown here is derived from an EMBL/GenBank/DDBJ whole genome shotgun (WGS) entry which is preliminary data.</text>
</comment>
<dbReference type="GO" id="GO:0016301">
    <property type="term" value="F:kinase activity"/>
    <property type="evidence" value="ECO:0007669"/>
    <property type="project" value="UniProtKB-KW"/>
</dbReference>
<evidence type="ECO:0000313" key="5">
    <source>
        <dbReference type="Proteomes" id="UP001597417"/>
    </source>
</evidence>
<protein>
    <submittedName>
        <fullName evidence="4">Diacylglycerol/lipid kinase family protein</fullName>
        <ecNumber evidence="4">2.7.1.-</ecNumber>
    </submittedName>
</protein>
<dbReference type="PANTHER" id="PTHR12358">
    <property type="entry name" value="SPHINGOSINE KINASE"/>
    <property type="match status" value="1"/>
</dbReference>
<dbReference type="Gene3D" id="3.40.50.10330">
    <property type="entry name" value="Probable inorganic polyphosphate/atp-NAD kinase, domain 1"/>
    <property type="match status" value="1"/>
</dbReference>
<name>A0ABW5G5M7_9PSEU</name>
<feature type="domain" description="DAGKc" evidence="3">
    <location>
        <begin position="7"/>
        <end position="134"/>
    </location>
</feature>
<dbReference type="PROSITE" id="PS50146">
    <property type="entry name" value="DAGK"/>
    <property type="match status" value="1"/>
</dbReference>
<dbReference type="Gene3D" id="2.60.200.40">
    <property type="match status" value="1"/>
</dbReference>
<dbReference type="SMART" id="SM00046">
    <property type="entry name" value="DAGKc"/>
    <property type="match status" value="1"/>
</dbReference>
<organism evidence="4 5">
    <name type="scientific">Amycolatopsis pigmentata</name>
    <dbReference type="NCBI Taxonomy" id="450801"/>
    <lineage>
        <taxon>Bacteria</taxon>
        <taxon>Bacillati</taxon>
        <taxon>Actinomycetota</taxon>
        <taxon>Actinomycetes</taxon>
        <taxon>Pseudonocardiales</taxon>
        <taxon>Pseudonocardiaceae</taxon>
        <taxon>Amycolatopsis</taxon>
    </lineage>
</organism>
<dbReference type="PANTHER" id="PTHR12358:SF54">
    <property type="entry name" value="SPHINGOSINE KINASE RELATED PROTEIN"/>
    <property type="match status" value="1"/>
</dbReference>
<dbReference type="InterPro" id="IPR050187">
    <property type="entry name" value="Lipid_Phosphate_FormReg"/>
</dbReference>
<dbReference type="RefSeq" id="WP_378268300.1">
    <property type="nucleotide sequence ID" value="NZ_JBHUKR010000017.1"/>
</dbReference>
<comment type="cofactor">
    <cofactor evidence="1">
        <name>Mg(2+)</name>
        <dbReference type="ChEBI" id="CHEBI:18420"/>
    </cofactor>
</comment>
<dbReference type="EC" id="2.7.1.-" evidence="4"/>
<sequence length="316" mass="33228">MTAADRRVPPNALVVLNPRSGGGKTARFHLRELAESLGARIGVTDAEHDAASLARVAVAEGTEVLAVAGGDGTVSAVAAVAADAGLPLVVVPAGTRNHFARDLGLDLRNPASALDALRDGDPERVDLGLIGGRVFINNVSFGAYADALFEPGYREAKLRTFASIAPDYVSGQQGVEARVDTPEGTIEFPQVLLVSNNPYHIATPQYLGRRFALNTGSLGGIVLKRPPDPPPDLLQHLRTKLRQAAGTGHPTPVISWSAPTITAYGTASGLPAAIDGEPVILPLPARCEIRPGALRLVLPAHRPGIPREPKLPQRRF</sequence>
<dbReference type="InterPro" id="IPR016064">
    <property type="entry name" value="NAD/diacylglycerol_kinase_sf"/>
</dbReference>
<evidence type="ECO:0000256" key="1">
    <source>
        <dbReference type="ARBA" id="ARBA00001946"/>
    </source>
</evidence>
<keyword evidence="4" id="KW-0808">Transferase</keyword>
<keyword evidence="5" id="KW-1185">Reference proteome</keyword>
<dbReference type="InterPro" id="IPR017438">
    <property type="entry name" value="ATP-NAD_kinase_N"/>
</dbReference>
<accession>A0ABW5G5M7</accession>
<gene>
    <name evidence="4" type="ORF">ACFSXZ_28485</name>
</gene>
<evidence type="ECO:0000259" key="3">
    <source>
        <dbReference type="PROSITE" id="PS50146"/>
    </source>
</evidence>
<dbReference type="InterPro" id="IPR001206">
    <property type="entry name" value="Diacylglycerol_kinase_cat_dom"/>
</dbReference>
<evidence type="ECO:0000256" key="2">
    <source>
        <dbReference type="ARBA" id="ARBA00005983"/>
    </source>
</evidence>
<dbReference type="Pfam" id="PF00781">
    <property type="entry name" value="DAGK_cat"/>
    <property type="match status" value="1"/>
</dbReference>
<comment type="similarity">
    <text evidence="2">Belongs to the diacylglycerol/lipid kinase family.</text>
</comment>